<proteinExistence type="predicted"/>
<evidence type="ECO:0000259" key="3">
    <source>
        <dbReference type="Pfam" id="PF22725"/>
    </source>
</evidence>
<dbReference type="InterPro" id="IPR036291">
    <property type="entry name" value="NAD(P)-bd_dom_sf"/>
</dbReference>
<protein>
    <submittedName>
        <fullName evidence="4">Uncharacterized protein</fullName>
    </submittedName>
</protein>
<evidence type="ECO:0000259" key="2">
    <source>
        <dbReference type="Pfam" id="PF01408"/>
    </source>
</evidence>
<dbReference type="GO" id="GO:0000166">
    <property type="term" value="F:nucleotide binding"/>
    <property type="evidence" value="ECO:0007669"/>
    <property type="project" value="InterPro"/>
</dbReference>
<dbReference type="Pfam" id="PF01408">
    <property type="entry name" value="GFO_IDH_MocA"/>
    <property type="match status" value="1"/>
</dbReference>
<dbReference type="Gene3D" id="3.30.360.10">
    <property type="entry name" value="Dihydrodipicolinate Reductase, domain 2"/>
    <property type="match status" value="1"/>
</dbReference>
<dbReference type="InterPro" id="IPR051317">
    <property type="entry name" value="Gfo/Idh/MocA_oxidoreduct"/>
</dbReference>
<keyword evidence="1" id="KW-0520">NAD</keyword>
<dbReference type="PANTHER" id="PTHR43708">
    <property type="entry name" value="CONSERVED EXPRESSED OXIDOREDUCTASE (EUROFUNG)"/>
    <property type="match status" value="1"/>
</dbReference>
<organism evidence="4 5">
    <name type="scientific">Microbacterium aurum</name>
    <dbReference type="NCBI Taxonomy" id="36805"/>
    <lineage>
        <taxon>Bacteria</taxon>
        <taxon>Bacillati</taxon>
        <taxon>Actinomycetota</taxon>
        <taxon>Actinomycetes</taxon>
        <taxon>Micrococcales</taxon>
        <taxon>Microbacteriaceae</taxon>
        <taxon>Microbacterium</taxon>
    </lineage>
</organism>
<dbReference type="OrthoDB" id="256869at2"/>
<dbReference type="InterPro" id="IPR000683">
    <property type="entry name" value="Gfo/Idh/MocA-like_OxRdtase_N"/>
</dbReference>
<sequence length="317" mass="33478">MNVPAPVRVGLVGAGPWAEQVHAPMLAAGPETELVGVWTRRPEAATELAARWGVPAFPSYEALLDACEAVAFAVPPAVQAEFAATAARAGRGVLLEKPIAETLEDAAELVQIIEDAGVASVVTLTYRYAAKVREFVAEAQRHTFRGGRALFLTNAYLGGPFATPWRLAKGSILDIGPHAIDLLQTTISTVEAVTAVHGSKEWTAVTLEHAGGAVSQVSLCSHVAADPLRIEVGLFNEEVIRELDVIPAMGGIYGEALLGGTRLLADAEAFGSLRAEFAEAVRSGQPHELDARYGLHLQRVVVAAVQSINTGERVAIQ</sequence>
<name>A0A1P8U744_9MICO</name>
<dbReference type="SUPFAM" id="SSF51735">
    <property type="entry name" value="NAD(P)-binding Rossmann-fold domains"/>
    <property type="match status" value="1"/>
</dbReference>
<gene>
    <name evidence="4" type="ORF">BOH66_06320</name>
</gene>
<dbReference type="InterPro" id="IPR055170">
    <property type="entry name" value="GFO_IDH_MocA-like_dom"/>
</dbReference>
<dbReference type="SUPFAM" id="SSF55347">
    <property type="entry name" value="Glyceraldehyde-3-phosphate dehydrogenase-like, C-terminal domain"/>
    <property type="match status" value="1"/>
</dbReference>
<evidence type="ECO:0000313" key="4">
    <source>
        <dbReference type="EMBL" id="APZ33914.1"/>
    </source>
</evidence>
<reference evidence="4 5" key="1">
    <citation type="submission" date="2016-12" db="EMBL/GenBank/DDBJ databases">
        <title>Complete genome sequence of Microbacterium aurum KACC 15219.</title>
        <authorList>
            <person name="Jung Y."/>
            <person name="Shin J.-H."/>
            <person name="Lee Y.-J."/>
            <person name="Yi H."/>
            <person name="Bahn Y.-S."/>
            <person name="Kim J.F."/>
            <person name="Lee D.-W."/>
        </authorList>
    </citation>
    <scope>NUCLEOTIDE SEQUENCE [LARGE SCALE GENOMIC DNA]</scope>
    <source>
        <strain evidence="4 5">KACC 15219</strain>
    </source>
</reference>
<dbReference type="PANTHER" id="PTHR43708:SF4">
    <property type="entry name" value="OXIDOREDUCTASE YCEM-RELATED"/>
    <property type="match status" value="1"/>
</dbReference>
<evidence type="ECO:0000256" key="1">
    <source>
        <dbReference type="ARBA" id="ARBA00023027"/>
    </source>
</evidence>
<evidence type="ECO:0000313" key="5">
    <source>
        <dbReference type="Proteomes" id="UP000187185"/>
    </source>
</evidence>
<dbReference type="RefSeq" id="WP_076690230.1">
    <property type="nucleotide sequence ID" value="NZ_CP018762.1"/>
</dbReference>
<keyword evidence="5" id="KW-1185">Reference proteome</keyword>
<feature type="domain" description="GFO/IDH/MocA-like oxidoreductase" evidence="3">
    <location>
        <begin position="161"/>
        <end position="232"/>
    </location>
</feature>
<dbReference type="Proteomes" id="UP000187185">
    <property type="component" value="Chromosome"/>
</dbReference>
<dbReference type="Gene3D" id="3.40.50.720">
    <property type="entry name" value="NAD(P)-binding Rossmann-like Domain"/>
    <property type="match status" value="1"/>
</dbReference>
<dbReference type="STRING" id="36805.BOH66_06320"/>
<dbReference type="AlphaFoldDB" id="A0A1P8U744"/>
<dbReference type="KEGG" id="maur:BOH66_06320"/>
<accession>A0A1P8U744</accession>
<feature type="domain" description="Gfo/Idh/MocA-like oxidoreductase N-terminal" evidence="2">
    <location>
        <begin position="7"/>
        <end position="120"/>
    </location>
</feature>
<dbReference type="Pfam" id="PF22725">
    <property type="entry name" value="GFO_IDH_MocA_C3"/>
    <property type="match status" value="1"/>
</dbReference>
<dbReference type="EMBL" id="CP018762">
    <property type="protein sequence ID" value="APZ33914.1"/>
    <property type="molecule type" value="Genomic_DNA"/>
</dbReference>